<dbReference type="InterPro" id="IPR056906">
    <property type="entry name" value="ORF2/G2P_dom"/>
</dbReference>
<proteinExistence type="predicted"/>
<evidence type="ECO:0000313" key="2">
    <source>
        <dbReference type="EMBL" id="UPW41469.1"/>
    </source>
</evidence>
<protein>
    <submittedName>
        <fullName evidence="2">Replication initiator protein</fullName>
    </submittedName>
</protein>
<dbReference type="EMBL" id="OM869606">
    <property type="protein sequence ID" value="UPW41469.1"/>
    <property type="molecule type" value="Genomic_DNA"/>
</dbReference>
<organism evidence="2">
    <name type="scientific">Dipodfec virus UA23Rod_1217</name>
    <dbReference type="NCBI Taxonomy" id="2929329"/>
    <lineage>
        <taxon>Viruses</taxon>
        <taxon>Monodnaviria</taxon>
        <taxon>Sangervirae</taxon>
        <taxon>Phixviricota</taxon>
        <taxon>Malgrandaviricetes</taxon>
        <taxon>Petitvirales</taxon>
        <taxon>Microviridae</taxon>
    </lineage>
</organism>
<name>A0A976N241_9VIRU</name>
<sequence length="348" mass="40847">MQKTPKLLNLSFFLIGEKVMACYRPVEAWDYTPAQMDIFSKRVLSFSAPRSLADQDKMKRQGRLLQLPCRHCVGCRLSKSREWANRVVMEQLYHDESWFLTLTYDDEHLPISHASNPATGEMISFHSTLVKKHLQDFFKRLRFNSKQSIRYFAAGEYGTSTFRPHYHILVFGLHLDDLQVIRKNFAGDSYFTSDFIAKCWPFGFHILGKVTWQSAAYVARYTMKKASSGYDKRFYDVAGIESEFQVMSLKPALGRQYYDDHPDLFDYDSFSVSTPQGGRRMYPPEYFRKLFASKHPVEALTRSYLRQDQSEVDLHLKLMLTDKDYYDILKDDEERLIRRIASLTRDDI</sequence>
<dbReference type="Pfam" id="PF23343">
    <property type="entry name" value="REP_ORF2-G2P"/>
    <property type="match status" value="1"/>
</dbReference>
<accession>A0A976N241</accession>
<feature type="domain" description="Replication-associated protein ORF2/G2P" evidence="1">
    <location>
        <begin position="98"/>
        <end position="225"/>
    </location>
</feature>
<reference evidence="2" key="1">
    <citation type="submission" date="2022-02" db="EMBL/GenBank/DDBJ databases">
        <title>Towards deciphering the DNA virus diversity associated with rodent species in the families Cricetidae and Heteromyidae.</title>
        <authorList>
            <person name="Lund M."/>
            <person name="Larsen B.B."/>
            <person name="Gryseels S."/>
            <person name="Kraberger S."/>
            <person name="Rowsey D.M."/>
            <person name="Steger L."/>
            <person name="Yule K.M."/>
            <person name="Upham N.S."/>
            <person name="Worobey M."/>
            <person name="Van Doorslaer K."/>
            <person name="Varsani A."/>
        </authorList>
    </citation>
    <scope>NUCLEOTIDE SEQUENCE</scope>
    <source>
        <strain evidence="2">UA23Rod_1217</strain>
    </source>
</reference>
<evidence type="ECO:0000259" key="1">
    <source>
        <dbReference type="Pfam" id="PF23343"/>
    </source>
</evidence>